<sequence>MGRDKKFSEQDLWHHTHQLLLSVGYQGFTMSLLAQSIGVSRAAIYKQYPNKEELIIQFMVWQMEKSIENLSNVNFSQSFEQQLEDLLVRMFDMRDLHQILGFASQINDVSLVVKQKKEVLNNMHGGLYIPLQQVIKQGKEEGIIAEDRNNFILLSFIFQLIDMPNHLNMPIESFLKEIKLLILHGISK</sequence>
<dbReference type="EMBL" id="UAQE01000001">
    <property type="protein sequence ID" value="SPU00886.1"/>
    <property type="molecule type" value="Genomic_DNA"/>
</dbReference>
<evidence type="ECO:0000256" key="3">
    <source>
        <dbReference type="PROSITE-ProRule" id="PRU00335"/>
    </source>
</evidence>
<keyword evidence="1" id="KW-0678">Repressor</keyword>
<keyword evidence="2 3" id="KW-0238">DNA-binding</keyword>
<dbReference type="PROSITE" id="PS50977">
    <property type="entry name" value="HTH_TETR_2"/>
    <property type="match status" value="1"/>
</dbReference>
<protein>
    <submittedName>
        <fullName evidence="5">TetR family transcriptional regulator</fullName>
    </submittedName>
</protein>
<name>A0A2X0XT06_9BACI</name>
<feature type="domain" description="HTH tetR-type" evidence="4">
    <location>
        <begin position="6"/>
        <end position="66"/>
    </location>
</feature>
<reference evidence="5 6" key="1">
    <citation type="submission" date="2018-06" db="EMBL/GenBank/DDBJ databases">
        <authorList>
            <consortium name="Pathogen Informatics"/>
            <person name="Doyle S."/>
        </authorList>
    </citation>
    <scope>NUCLEOTIDE SEQUENCE [LARGE SCALE GENOMIC DNA]</scope>
    <source>
        <strain evidence="5 6">NCTC7582</strain>
    </source>
</reference>
<evidence type="ECO:0000256" key="2">
    <source>
        <dbReference type="ARBA" id="ARBA00023125"/>
    </source>
</evidence>
<evidence type="ECO:0000313" key="5">
    <source>
        <dbReference type="EMBL" id="SPU00886.1"/>
    </source>
</evidence>
<dbReference type="SUPFAM" id="SSF46689">
    <property type="entry name" value="Homeodomain-like"/>
    <property type="match status" value="1"/>
</dbReference>
<dbReference type="Gene3D" id="1.10.357.10">
    <property type="entry name" value="Tetracycline Repressor, domain 2"/>
    <property type="match status" value="1"/>
</dbReference>
<evidence type="ECO:0000313" key="6">
    <source>
        <dbReference type="Proteomes" id="UP000251431"/>
    </source>
</evidence>
<dbReference type="InterPro" id="IPR009057">
    <property type="entry name" value="Homeodomain-like_sf"/>
</dbReference>
<feature type="DNA-binding region" description="H-T-H motif" evidence="3">
    <location>
        <begin position="29"/>
        <end position="48"/>
    </location>
</feature>
<gene>
    <name evidence="5" type="ORF">NCTC7582_03685</name>
</gene>
<dbReference type="Proteomes" id="UP000251431">
    <property type="component" value="Unassembled WGS sequence"/>
</dbReference>
<dbReference type="PANTHER" id="PTHR43479">
    <property type="entry name" value="ACREF/ENVCD OPERON REPRESSOR-RELATED"/>
    <property type="match status" value="1"/>
</dbReference>
<dbReference type="Pfam" id="PF00440">
    <property type="entry name" value="TetR_N"/>
    <property type="match status" value="1"/>
</dbReference>
<proteinExistence type="predicted"/>
<dbReference type="InterPro" id="IPR050624">
    <property type="entry name" value="HTH-type_Tx_Regulator"/>
</dbReference>
<dbReference type="GO" id="GO:0003677">
    <property type="term" value="F:DNA binding"/>
    <property type="evidence" value="ECO:0007669"/>
    <property type="project" value="UniProtKB-UniRule"/>
</dbReference>
<evidence type="ECO:0000259" key="4">
    <source>
        <dbReference type="PROSITE" id="PS50977"/>
    </source>
</evidence>
<dbReference type="RefSeq" id="WP_048393822.1">
    <property type="nucleotide sequence ID" value="NZ_CP134502.1"/>
</dbReference>
<dbReference type="AlphaFoldDB" id="A0A2X0XT06"/>
<organism evidence="5 6">
    <name type="scientific">Lysinibacillus capsici</name>
    <dbReference type="NCBI Taxonomy" id="2115968"/>
    <lineage>
        <taxon>Bacteria</taxon>
        <taxon>Bacillati</taxon>
        <taxon>Bacillota</taxon>
        <taxon>Bacilli</taxon>
        <taxon>Bacillales</taxon>
        <taxon>Bacillaceae</taxon>
        <taxon>Lysinibacillus</taxon>
    </lineage>
</organism>
<dbReference type="PANTHER" id="PTHR43479:SF11">
    <property type="entry name" value="ACREF_ENVCD OPERON REPRESSOR-RELATED"/>
    <property type="match status" value="1"/>
</dbReference>
<accession>A0A2X0XT06</accession>
<dbReference type="InterPro" id="IPR001647">
    <property type="entry name" value="HTH_TetR"/>
</dbReference>
<evidence type="ECO:0000256" key="1">
    <source>
        <dbReference type="ARBA" id="ARBA00022491"/>
    </source>
</evidence>